<protein>
    <submittedName>
        <fullName evidence="4">Uncharacterized protein</fullName>
    </submittedName>
</protein>
<proteinExistence type="predicted"/>
<feature type="coiled-coil region" evidence="1">
    <location>
        <begin position="252"/>
        <end position="279"/>
    </location>
</feature>
<feature type="transmembrane region" description="Helical" evidence="3">
    <location>
        <begin position="143"/>
        <end position="164"/>
    </location>
</feature>
<keyword evidence="3" id="KW-0472">Membrane</keyword>
<keyword evidence="3" id="KW-0812">Transmembrane</keyword>
<dbReference type="Proteomes" id="UP001153292">
    <property type="component" value="Chromosome 2"/>
</dbReference>
<feature type="region of interest" description="Disordered" evidence="2">
    <location>
        <begin position="213"/>
        <end position="232"/>
    </location>
</feature>
<keyword evidence="3" id="KW-1133">Transmembrane helix</keyword>
<dbReference type="EMBL" id="OU963895">
    <property type="protein sequence ID" value="CAH0401542.1"/>
    <property type="molecule type" value="Genomic_DNA"/>
</dbReference>
<keyword evidence="1" id="KW-0175">Coiled coil</keyword>
<evidence type="ECO:0000313" key="5">
    <source>
        <dbReference type="Proteomes" id="UP001153292"/>
    </source>
</evidence>
<feature type="transmembrane region" description="Helical" evidence="3">
    <location>
        <begin position="6"/>
        <end position="28"/>
    </location>
</feature>
<evidence type="ECO:0000256" key="2">
    <source>
        <dbReference type="SAM" id="MobiDB-lite"/>
    </source>
</evidence>
<dbReference type="PANTHER" id="PTHR21879">
    <property type="entry name" value="FI03362P-RELATED-RELATED"/>
    <property type="match status" value="1"/>
</dbReference>
<dbReference type="PANTHER" id="PTHR21879:SF7">
    <property type="entry name" value="OSIRIS 11"/>
    <property type="match status" value="1"/>
</dbReference>
<name>A0ABN8B460_CHISP</name>
<gene>
    <name evidence="4" type="ORF">CHILSU_LOCUS4771</name>
</gene>
<evidence type="ECO:0000256" key="1">
    <source>
        <dbReference type="SAM" id="Coils"/>
    </source>
</evidence>
<sequence>MQCRGTFVLLCLSVALASADLGVNLKLLKRMYDSCERSQEFIKCLKVQATKFIDRTARMENLPVMEGVALVRNAETGKSFPSSVIDGDINALPSEQVDKYLHLATAKLLQTHRVVISPISIGEDVGRSFNEARGKLKKMIGPIMAGVAIKGGFLAIAFQAIALIAGKALLIGKIALLLSAIIGLKKLVTGGEAHEKTTYEIVKHPQVSQSHTYSSSHYGGDFDATGPGGHYRRSVEDEAAAQDRAYRAYASINSNESVYAQLELDAEELEQDETATQSDFDEEQIIEEKRPRHVTYVAVSDGEARNVTMTPPHNLWISEKSKIGFDIKYGWRQKIKKMFSMFYVTLAPFHHLWTLEISNF</sequence>
<reference evidence="4" key="1">
    <citation type="submission" date="2021-12" db="EMBL/GenBank/DDBJ databases">
        <authorList>
            <person name="King R."/>
        </authorList>
    </citation>
    <scope>NUCLEOTIDE SEQUENCE</scope>
</reference>
<keyword evidence="5" id="KW-1185">Reference proteome</keyword>
<organism evidence="4 5">
    <name type="scientific">Chilo suppressalis</name>
    <name type="common">Asiatic rice borer moth</name>
    <dbReference type="NCBI Taxonomy" id="168631"/>
    <lineage>
        <taxon>Eukaryota</taxon>
        <taxon>Metazoa</taxon>
        <taxon>Ecdysozoa</taxon>
        <taxon>Arthropoda</taxon>
        <taxon>Hexapoda</taxon>
        <taxon>Insecta</taxon>
        <taxon>Pterygota</taxon>
        <taxon>Neoptera</taxon>
        <taxon>Endopterygota</taxon>
        <taxon>Lepidoptera</taxon>
        <taxon>Glossata</taxon>
        <taxon>Ditrysia</taxon>
        <taxon>Pyraloidea</taxon>
        <taxon>Crambidae</taxon>
        <taxon>Crambinae</taxon>
        <taxon>Chilo</taxon>
    </lineage>
</organism>
<accession>A0ABN8B460</accession>
<dbReference type="Pfam" id="PF07898">
    <property type="entry name" value="DUF1676"/>
    <property type="match status" value="1"/>
</dbReference>
<dbReference type="InterPro" id="IPR012464">
    <property type="entry name" value="DUF1676"/>
</dbReference>
<evidence type="ECO:0000256" key="3">
    <source>
        <dbReference type="SAM" id="Phobius"/>
    </source>
</evidence>
<evidence type="ECO:0000313" key="4">
    <source>
        <dbReference type="EMBL" id="CAH0401542.1"/>
    </source>
</evidence>